<keyword evidence="1" id="KW-0732">Signal</keyword>
<keyword evidence="3" id="KW-1185">Reference proteome</keyword>
<evidence type="ECO:0000313" key="3">
    <source>
        <dbReference type="Proteomes" id="UP001341281"/>
    </source>
</evidence>
<evidence type="ECO:0000313" key="2">
    <source>
        <dbReference type="EMBL" id="WVZ72586.1"/>
    </source>
</evidence>
<evidence type="ECO:0008006" key="4">
    <source>
        <dbReference type="Google" id="ProtNLM"/>
    </source>
</evidence>
<proteinExistence type="predicted"/>
<dbReference type="AlphaFoldDB" id="A0AAQ3TGD1"/>
<feature type="chain" id="PRO_5043025382" description="Secreted protein" evidence="1">
    <location>
        <begin position="17"/>
        <end position="168"/>
    </location>
</feature>
<gene>
    <name evidence="2" type="ORF">U9M48_021019</name>
</gene>
<reference evidence="2 3" key="1">
    <citation type="submission" date="2024-02" db="EMBL/GenBank/DDBJ databases">
        <title>High-quality chromosome-scale genome assembly of Pensacola bahiagrass (Paspalum notatum Flugge var. saurae).</title>
        <authorList>
            <person name="Vega J.M."/>
            <person name="Podio M."/>
            <person name="Orjuela J."/>
            <person name="Siena L.A."/>
            <person name="Pessino S.C."/>
            <person name="Combes M.C."/>
            <person name="Mariac C."/>
            <person name="Albertini E."/>
            <person name="Pupilli F."/>
            <person name="Ortiz J.P.A."/>
            <person name="Leblanc O."/>
        </authorList>
    </citation>
    <scope>NUCLEOTIDE SEQUENCE [LARGE SCALE GENOMIC DNA]</scope>
    <source>
        <strain evidence="2">R1</strain>
        <tissue evidence="2">Leaf</tissue>
    </source>
</reference>
<dbReference type="Proteomes" id="UP001341281">
    <property type="component" value="Chromosome 04"/>
</dbReference>
<organism evidence="2 3">
    <name type="scientific">Paspalum notatum var. saurae</name>
    <dbReference type="NCBI Taxonomy" id="547442"/>
    <lineage>
        <taxon>Eukaryota</taxon>
        <taxon>Viridiplantae</taxon>
        <taxon>Streptophyta</taxon>
        <taxon>Embryophyta</taxon>
        <taxon>Tracheophyta</taxon>
        <taxon>Spermatophyta</taxon>
        <taxon>Magnoliopsida</taxon>
        <taxon>Liliopsida</taxon>
        <taxon>Poales</taxon>
        <taxon>Poaceae</taxon>
        <taxon>PACMAD clade</taxon>
        <taxon>Panicoideae</taxon>
        <taxon>Andropogonodae</taxon>
        <taxon>Paspaleae</taxon>
        <taxon>Paspalinae</taxon>
        <taxon>Paspalum</taxon>
    </lineage>
</organism>
<dbReference type="EMBL" id="CP144748">
    <property type="protein sequence ID" value="WVZ72586.1"/>
    <property type="molecule type" value="Genomic_DNA"/>
</dbReference>
<name>A0AAQ3TGD1_PASNO</name>
<feature type="signal peptide" evidence="1">
    <location>
        <begin position="1"/>
        <end position="16"/>
    </location>
</feature>
<evidence type="ECO:0000256" key="1">
    <source>
        <dbReference type="SAM" id="SignalP"/>
    </source>
</evidence>
<protein>
    <recommendedName>
        <fullName evidence="4">Secreted protein</fullName>
    </recommendedName>
</protein>
<sequence>MTLGLWVWIPLLHVRSLDLFARPHLRHLLQLQHITSSSNNSDALNTVFFDDGLEACRPLRFCWRHHILFIDGIHTYLRFNEEALQLGLRRPSLPPAVRPFHTGSMHPWRLWHPPTSATSSATTKMTSSVQRRVFSSSLQPVRRVGGYMFGDLVVFHPSLKDLHVICAA</sequence>
<accession>A0AAQ3TGD1</accession>